<evidence type="ECO:0008006" key="5">
    <source>
        <dbReference type="Google" id="ProtNLM"/>
    </source>
</evidence>
<dbReference type="InterPro" id="IPR002885">
    <property type="entry name" value="PPR_rpt"/>
</dbReference>
<dbReference type="InterPro" id="IPR011990">
    <property type="entry name" value="TPR-like_helical_dom_sf"/>
</dbReference>
<dbReference type="Proteomes" id="UP000541444">
    <property type="component" value="Unassembled WGS sequence"/>
</dbReference>
<dbReference type="GO" id="GO:0003723">
    <property type="term" value="F:RNA binding"/>
    <property type="evidence" value="ECO:0007669"/>
    <property type="project" value="InterPro"/>
</dbReference>
<name>A0A7J7M395_9MAGN</name>
<comment type="caution">
    <text evidence="3">The sequence shown here is derived from an EMBL/GenBank/DDBJ whole genome shotgun (WGS) entry which is preliminary data.</text>
</comment>
<proteinExistence type="predicted"/>
<feature type="repeat" description="PPR" evidence="2">
    <location>
        <begin position="198"/>
        <end position="232"/>
    </location>
</feature>
<evidence type="ECO:0000313" key="4">
    <source>
        <dbReference type="Proteomes" id="UP000541444"/>
    </source>
</evidence>
<keyword evidence="4" id="KW-1185">Reference proteome</keyword>
<evidence type="ECO:0000313" key="3">
    <source>
        <dbReference type="EMBL" id="KAF6149353.1"/>
    </source>
</evidence>
<dbReference type="InterPro" id="IPR046960">
    <property type="entry name" value="PPR_At4g14850-like_plant"/>
</dbReference>
<dbReference type="GO" id="GO:0009451">
    <property type="term" value="P:RNA modification"/>
    <property type="evidence" value="ECO:0007669"/>
    <property type="project" value="InterPro"/>
</dbReference>
<dbReference type="PANTHER" id="PTHR47926:SF347">
    <property type="entry name" value="PENTATRICOPEPTIDE REPEAT-CONTAINING PROTEIN"/>
    <property type="match status" value="1"/>
</dbReference>
<reference evidence="3 4" key="1">
    <citation type="journal article" date="2020" name="IScience">
        <title>Genome Sequencing of the Endangered Kingdonia uniflora (Circaeasteraceae, Ranunculales) Reveals Potential Mechanisms of Evolutionary Specialization.</title>
        <authorList>
            <person name="Sun Y."/>
            <person name="Deng T."/>
            <person name="Zhang A."/>
            <person name="Moore M.J."/>
            <person name="Landis J.B."/>
            <person name="Lin N."/>
            <person name="Zhang H."/>
            <person name="Zhang X."/>
            <person name="Huang J."/>
            <person name="Zhang X."/>
            <person name="Sun H."/>
            <person name="Wang H."/>
        </authorList>
    </citation>
    <scope>NUCLEOTIDE SEQUENCE [LARGE SCALE GENOMIC DNA]</scope>
    <source>
        <strain evidence="3">TB1705</strain>
        <tissue evidence="3">Leaf</tissue>
    </source>
</reference>
<dbReference type="EMBL" id="JACGCM010001796">
    <property type="protein sequence ID" value="KAF6149353.1"/>
    <property type="molecule type" value="Genomic_DNA"/>
</dbReference>
<gene>
    <name evidence="3" type="ORF">GIB67_016891</name>
</gene>
<dbReference type="AlphaFoldDB" id="A0A7J7M395"/>
<keyword evidence="1" id="KW-0677">Repeat</keyword>
<dbReference type="PANTHER" id="PTHR47926">
    <property type="entry name" value="PENTATRICOPEPTIDE REPEAT-CONTAINING PROTEIN"/>
    <property type="match status" value="1"/>
</dbReference>
<dbReference type="Pfam" id="PF01535">
    <property type="entry name" value="PPR"/>
    <property type="match status" value="2"/>
</dbReference>
<accession>A0A7J7M395</accession>
<dbReference type="NCBIfam" id="TIGR00756">
    <property type="entry name" value="PPR"/>
    <property type="match status" value="2"/>
</dbReference>
<sequence length="242" mass="27384">MYSLGFELKPELTSAILSICGKNLKLGRQMHALLACNETLNMSALVDTYSRCFDWSTALLVFNDITESYHVSWTAMIAGCAMKDKYCMSLDYLRAMQTRDVVLWSSIIGSYSCNGDITGAMKHFHQMRMEGINPNSVTLLRMITACINESHGCGIHELIVKSGFSSHVFVGNSLIDMYAKCGYLEASHQMFREIPERNYVSWTAMIRGYSLHGYGIQALKLFQEMQEANIVLPFYQHVRIPV</sequence>
<organism evidence="3 4">
    <name type="scientific">Kingdonia uniflora</name>
    <dbReference type="NCBI Taxonomy" id="39325"/>
    <lineage>
        <taxon>Eukaryota</taxon>
        <taxon>Viridiplantae</taxon>
        <taxon>Streptophyta</taxon>
        <taxon>Embryophyta</taxon>
        <taxon>Tracheophyta</taxon>
        <taxon>Spermatophyta</taxon>
        <taxon>Magnoliopsida</taxon>
        <taxon>Ranunculales</taxon>
        <taxon>Circaeasteraceae</taxon>
        <taxon>Kingdonia</taxon>
    </lineage>
</organism>
<dbReference type="FunFam" id="1.25.40.10:FF:000073">
    <property type="entry name" value="Pentatricopeptide repeat-containing protein chloroplastic"/>
    <property type="match status" value="1"/>
</dbReference>
<feature type="repeat" description="PPR" evidence="2">
    <location>
        <begin position="100"/>
        <end position="134"/>
    </location>
</feature>
<dbReference type="OrthoDB" id="9990610at2759"/>
<dbReference type="Pfam" id="PF13041">
    <property type="entry name" value="PPR_2"/>
    <property type="match status" value="1"/>
</dbReference>
<evidence type="ECO:0000256" key="2">
    <source>
        <dbReference type="PROSITE-ProRule" id="PRU00708"/>
    </source>
</evidence>
<protein>
    <recommendedName>
        <fullName evidence="5">Pentatricopeptide repeat-containing protein</fullName>
    </recommendedName>
</protein>
<dbReference type="PROSITE" id="PS51375">
    <property type="entry name" value="PPR"/>
    <property type="match status" value="2"/>
</dbReference>
<dbReference type="Gene3D" id="1.25.40.10">
    <property type="entry name" value="Tetratricopeptide repeat domain"/>
    <property type="match status" value="2"/>
</dbReference>
<evidence type="ECO:0000256" key="1">
    <source>
        <dbReference type="ARBA" id="ARBA00022737"/>
    </source>
</evidence>